<evidence type="ECO:0000259" key="3">
    <source>
        <dbReference type="PROSITE" id="PS50011"/>
    </source>
</evidence>
<dbReference type="Gene3D" id="1.10.510.10">
    <property type="entry name" value="Transferase(Phosphotransferase) domain 1"/>
    <property type="match status" value="1"/>
</dbReference>
<dbReference type="GO" id="GO:0005524">
    <property type="term" value="F:ATP binding"/>
    <property type="evidence" value="ECO:0007669"/>
    <property type="project" value="UniProtKB-KW"/>
</dbReference>
<evidence type="ECO:0000313" key="5">
    <source>
        <dbReference type="Proteomes" id="UP001210925"/>
    </source>
</evidence>
<protein>
    <submittedName>
        <fullName evidence="4">Calcium/calmodulin-dependent protein kinase type 1D</fullName>
    </submittedName>
</protein>
<comment type="caution">
    <text evidence="4">The sequence shown here is derived from an EMBL/GenBank/DDBJ whole genome shotgun (WGS) entry which is preliminary data.</text>
</comment>
<evidence type="ECO:0000256" key="2">
    <source>
        <dbReference type="ARBA" id="ARBA00022840"/>
    </source>
</evidence>
<dbReference type="PROSITE" id="PS50011">
    <property type="entry name" value="PROTEIN_KINASE_DOM"/>
    <property type="match status" value="1"/>
</dbReference>
<dbReference type="FunFam" id="1.10.510.10:FF:000571">
    <property type="entry name" value="Maternal embryonic leucine zipper kinase"/>
    <property type="match status" value="1"/>
</dbReference>
<proteinExistence type="predicted"/>
<dbReference type="Proteomes" id="UP001210925">
    <property type="component" value="Unassembled WGS sequence"/>
</dbReference>
<evidence type="ECO:0000313" key="4">
    <source>
        <dbReference type="EMBL" id="KAJ3260164.1"/>
    </source>
</evidence>
<dbReference type="AlphaFoldDB" id="A0AAD5UKP8"/>
<keyword evidence="4" id="KW-0808">Transferase</keyword>
<dbReference type="InterPro" id="IPR011009">
    <property type="entry name" value="Kinase-like_dom_sf"/>
</dbReference>
<gene>
    <name evidence="4" type="primary">CAMK1D</name>
    <name evidence="4" type="ORF">HK103_001240</name>
</gene>
<dbReference type="SUPFAM" id="SSF56112">
    <property type="entry name" value="Protein kinase-like (PK-like)"/>
    <property type="match status" value="1"/>
</dbReference>
<accession>A0AAD5UKP8</accession>
<feature type="domain" description="Protein kinase" evidence="3">
    <location>
        <begin position="8"/>
        <end position="262"/>
    </location>
</feature>
<reference evidence="4" key="1">
    <citation type="submission" date="2020-05" db="EMBL/GenBank/DDBJ databases">
        <title>Phylogenomic resolution of chytrid fungi.</title>
        <authorList>
            <person name="Stajich J.E."/>
            <person name="Amses K."/>
            <person name="Simmons R."/>
            <person name="Seto K."/>
            <person name="Myers J."/>
            <person name="Bonds A."/>
            <person name="Quandt C.A."/>
            <person name="Barry K."/>
            <person name="Liu P."/>
            <person name="Grigoriev I."/>
            <person name="Longcore J.E."/>
            <person name="James T.Y."/>
        </authorList>
    </citation>
    <scope>NUCLEOTIDE SEQUENCE</scope>
    <source>
        <strain evidence="4">PLAUS21</strain>
    </source>
</reference>
<dbReference type="Pfam" id="PF00069">
    <property type="entry name" value="Pkinase"/>
    <property type="match status" value="1"/>
</dbReference>
<dbReference type="InterPro" id="IPR000719">
    <property type="entry name" value="Prot_kinase_dom"/>
</dbReference>
<keyword evidence="5" id="KW-1185">Reference proteome</keyword>
<sequence>MDLVTSSLILKDTIGYGELSEIKRASDIATGATVAVKFTNVPKDSRNEVLERLCLQMELSHPAICSILRIIETPCNVVVVMEYVKGVDLMTYVAIKGKLGEDAVSNLLKQLLSALIYLHDKGIAICDLSPDNIMVIFDEKRAPIKLKILGFDHIQLENNSKTKTTQTPFFAAPEQILYKQSSKASDMWSLGAIAYMMVCGYPPFFESSDLELYSKVLAAEYQFQRPWWEAVSAPAQNFIRRLLVIDPNDRYTAKEAVDHYFVNPLSIANPQISESSTTLSRLSKTSGHSPKLKKESKVGKLKDSLNKFFVKLKVR</sequence>
<dbReference type="EMBL" id="JADGKB010000013">
    <property type="protein sequence ID" value="KAJ3260164.1"/>
    <property type="molecule type" value="Genomic_DNA"/>
</dbReference>
<evidence type="ECO:0000256" key="1">
    <source>
        <dbReference type="ARBA" id="ARBA00022741"/>
    </source>
</evidence>
<keyword evidence="2" id="KW-0067">ATP-binding</keyword>
<keyword evidence="4" id="KW-0418">Kinase</keyword>
<name>A0AAD5UKP8_9FUNG</name>
<organism evidence="4 5">
    <name type="scientific">Boothiomyces macroporosus</name>
    <dbReference type="NCBI Taxonomy" id="261099"/>
    <lineage>
        <taxon>Eukaryota</taxon>
        <taxon>Fungi</taxon>
        <taxon>Fungi incertae sedis</taxon>
        <taxon>Chytridiomycota</taxon>
        <taxon>Chytridiomycota incertae sedis</taxon>
        <taxon>Chytridiomycetes</taxon>
        <taxon>Rhizophydiales</taxon>
        <taxon>Terramycetaceae</taxon>
        <taxon>Boothiomyces</taxon>
    </lineage>
</organism>
<keyword evidence="1" id="KW-0547">Nucleotide-binding</keyword>
<dbReference type="PANTHER" id="PTHR24347">
    <property type="entry name" value="SERINE/THREONINE-PROTEIN KINASE"/>
    <property type="match status" value="1"/>
</dbReference>
<dbReference type="GO" id="GO:0004672">
    <property type="term" value="F:protein kinase activity"/>
    <property type="evidence" value="ECO:0007669"/>
    <property type="project" value="InterPro"/>
</dbReference>